<evidence type="ECO:0000313" key="2">
    <source>
        <dbReference type="Proteomes" id="UP000249304"/>
    </source>
</evidence>
<name>A0A2W2FE93_9ACTN</name>
<comment type="caution">
    <text evidence="1">The sequence shown here is derived from an EMBL/GenBank/DDBJ whole genome shotgun (WGS) entry which is preliminary data.</text>
</comment>
<keyword evidence="2" id="KW-1185">Reference proteome</keyword>
<dbReference type="RefSeq" id="WP_111182145.1">
    <property type="nucleotide sequence ID" value="NZ_POUD01000146.1"/>
</dbReference>
<protein>
    <submittedName>
        <fullName evidence="1">Uncharacterized protein</fullName>
    </submittedName>
</protein>
<evidence type="ECO:0000313" key="1">
    <source>
        <dbReference type="EMBL" id="PZG13784.1"/>
    </source>
</evidence>
<proteinExistence type="predicted"/>
<reference evidence="1 2" key="1">
    <citation type="submission" date="2018-01" db="EMBL/GenBank/DDBJ databases">
        <title>Draft genome sequence of Nonomuraea sp. KC333.</title>
        <authorList>
            <person name="Sahin N."/>
            <person name="Saygin H."/>
            <person name="Ay H."/>
        </authorList>
    </citation>
    <scope>NUCLEOTIDE SEQUENCE [LARGE SCALE GENOMIC DNA]</scope>
    <source>
        <strain evidence="1 2">KC333</strain>
    </source>
</reference>
<gene>
    <name evidence="1" type="ORF">C1J01_28940</name>
</gene>
<dbReference type="Proteomes" id="UP000249304">
    <property type="component" value="Unassembled WGS sequence"/>
</dbReference>
<dbReference type="AlphaFoldDB" id="A0A2W2FE93"/>
<accession>A0A2W2FE93</accession>
<sequence>MPLTDAGSAGFRAWPPETGRRGVIASTVLLAVATAACAAERPPAPPAPTQGVTVVEKLVLPFDAYKTTPKQRATLGNAHNRLLVACMREQGITVTPPDEDPRTLAAIDPGNSRRYGVTDIDAARTHGYHLARPPAPNTTDAWAAKLPEQTRHRLYGTAADRGCVDQATLDLDKGAPKADWSWLARQDAVTLEQAAKDPSVVAATKRWRECMSKAGHSYASPEAAIGDERWNLDQPQVSEAEKRAATDDTTCKWSSGLVLAWYTADAERQDKVITDNPARFSALRANLKQRLKRASAVLAADEGREVR</sequence>
<dbReference type="OrthoDB" id="4800194at2"/>
<organism evidence="1 2">
    <name type="scientific">Nonomuraea aridisoli</name>
    <dbReference type="NCBI Taxonomy" id="2070368"/>
    <lineage>
        <taxon>Bacteria</taxon>
        <taxon>Bacillati</taxon>
        <taxon>Actinomycetota</taxon>
        <taxon>Actinomycetes</taxon>
        <taxon>Streptosporangiales</taxon>
        <taxon>Streptosporangiaceae</taxon>
        <taxon>Nonomuraea</taxon>
    </lineage>
</organism>
<dbReference type="EMBL" id="POUD01000146">
    <property type="protein sequence ID" value="PZG13784.1"/>
    <property type="molecule type" value="Genomic_DNA"/>
</dbReference>